<dbReference type="PANTHER" id="PTHR46558:SF11">
    <property type="entry name" value="HTH-TYPE TRANSCRIPTIONAL REGULATOR XRE"/>
    <property type="match status" value="1"/>
</dbReference>
<feature type="domain" description="HTH cro/C1-type" evidence="2">
    <location>
        <begin position="24"/>
        <end position="78"/>
    </location>
</feature>
<dbReference type="SMART" id="SM00530">
    <property type="entry name" value="HTH_XRE"/>
    <property type="match status" value="1"/>
</dbReference>
<dbReference type="Pfam" id="PF01381">
    <property type="entry name" value="HTH_3"/>
    <property type="match status" value="1"/>
</dbReference>
<dbReference type="GO" id="GO:0003677">
    <property type="term" value="F:DNA binding"/>
    <property type="evidence" value="ECO:0007669"/>
    <property type="project" value="UniProtKB-KW"/>
</dbReference>
<proteinExistence type="predicted"/>
<keyword evidence="4" id="KW-1185">Reference proteome</keyword>
<dbReference type="SUPFAM" id="SSF47413">
    <property type="entry name" value="lambda repressor-like DNA-binding domains"/>
    <property type="match status" value="1"/>
</dbReference>
<dbReference type="Proteomes" id="UP000430222">
    <property type="component" value="Unassembled WGS sequence"/>
</dbReference>
<name>A0A6I2UXN7_9FIRM</name>
<accession>A0A6I2UXN7</accession>
<dbReference type="CDD" id="cd00093">
    <property type="entry name" value="HTH_XRE"/>
    <property type="match status" value="1"/>
</dbReference>
<evidence type="ECO:0000313" key="4">
    <source>
        <dbReference type="Proteomes" id="UP000430222"/>
    </source>
</evidence>
<dbReference type="PROSITE" id="PS50943">
    <property type="entry name" value="HTH_CROC1"/>
    <property type="match status" value="1"/>
</dbReference>
<keyword evidence="1" id="KW-0238">DNA-binding</keyword>
<protein>
    <submittedName>
        <fullName evidence="3">Helix-turn-helix transcriptional regulator</fullName>
    </submittedName>
</protein>
<dbReference type="InterPro" id="IPR001387">
    <property type="entry name" value="Cro/C1-type_HTH"/>
</dbReference>
<dbReference type="InterPro" id="IPR010982">
    <property type="entry name" value="Lambda_DNA-bd_dom_sf"/>
</dbReference>
<sequence>MQVKNAICIIVGETMPKTIFSQNLKKYRENRNFSRQSLADKVGISLSTLGMYEQGRREPDLQKLVSIATLLHVSVDELLGYTVPIVGEYKKYKAVFLAACPAYGIRERGDMVAIYNREQEKADAAPPLTWESEFDFVDPTPAPHESFDFLPMEWTPDTPPYYLPLELTRADFIAIMRRAADDWQKETRNIYAMQIYKRLGMYNHTHKARDAKKPADDTAGTKEG</sequence>
<evidence type="ECO:0000259" key="2">
    <source>
        <dbReference type="PROSITE" id="PS50943"/>
    </source>
</evidence>
<evidence type="ECO:0000313" key="3">
    <source>
        <dbReference type="EMBL" id="MSV24844.1"/>
    </source>
</evidence>
<gene>
    <name evidence="3" type="ORF">FYJ78_06530</name>
</gene>
<dbReference type="AlphaFoldDB" id="A0A6I2UXN7"/>
<organism evidence="3 4">
    <name type="scientific">Selenomonas montiformis</name>
    <dbReference type="NCBI Taxonomy" id="2652285"/>
    <lineage>
        <taxon>Bacteria</taxon>
        <taxon>Bacillati</taxon>
        <taxon>Bacillota</taxon>
        <taxon>Negativicutes</taxon>
        <taxon>Selenomonadales</taxon>
        <taxon>Selenomonadaceae</taxon>
        <taxon>Selenomonas</taxon>
    </lineage>
</organism>
<evidence type="ECO:0000256" key="1">
    <source>
        <dbReference type="ARBA" id="ARBA00023125"/>
    </source>
</evidence>
<comment type="caution">
    <text evidence="3">The sequence shown here is derived from an EMBL/GenBank/DDBJ whole genome shotgun (WGS) entry which is preliminary data.</text>
</comment>
<dbReference type="EMBL" id="VUNL01000006">
    <property type="protein sequence ID" value="MSV24844.1"/>
    <property type="molecule type" value="Genomic_DNA"/>
</dbReference>
<dbReference type="Gene3D" id="1.10.260.40">
    <property type="entry name" value="lambda repressor-like DNA-binding domains"/>
    <property type="match status" value="1"/>
</dbReference>
<dbReference type="PANTHER" id="PTHR46558">
    <property type="entry name" value="TRACRIPTIONAL REGULATORY PROTEIN-RELATED-RELATED"/>
    <property type="match status" value="1"/>
</dbReference>
<reference evidence="3 4" key="1">
    <citation type="submission" date="2019-08" db="EMBL/GenBank/DDBJ databases">
        <title>In-depth cultivation of the pig gut microbiome towards novel bacterial diversity and tailored functional studies.</title>
        <authorList>
            <person name="Wylensek D."/>
            <person name="Hitch T.C.A."/>
            <person name="Clavel T."/>
        </authorList>
    </citation>
    <scope>NUCLEOTIDE SEQUENCE [LARGE SCALE GENOMIC DNA]</scope>
    <source>
        <strain evidence="4">WCA-380-WT-3B3</strain>
    </source>
</reference>